<reference evidence="3" key="1">
    <citation type="submission" date="2016-11" db="UniProtKB">
        <authorList>
            <consortium name="WormBaseParasite"/>
        </authorList>
    </citation>
    <scope>IDENTIFICATION</scope>
</reference>
<dbReference type="AlphaFoldDB" id="A0A1I7Y8C1"/>
<keyword evidence="1" id="KW-1133">Transmembrane helix</keyword>
<keyword evidence="1" id="KW-0472">Membrane</keyword>
<evidence type="ECO:0000313" key="2">
    <source>
        <dbReference type="Proteomes" id="UP000095287"/>
    </source>
</evidence>
<proteinExistence type="predicted"/>
<evidence type="ECO:0000256" key="1">
    <source>
        <dbReference type="SAM" id="Phobius"/>
    </source>
</evidence>
<sequence length="216" mass="24488">MTIPGAVPRRTKSLKRLQHWFMQNTNVTTLPRNGRQRLMRQRRSQYKQKCQQPRDSSTSAICWVPTTKRLHRGSSQRLQMSPVLSCLAHSFVSFLNIGEKLLADGGMIQRLSAFDALRAVQIVIAVVGVMIILVDGGITTATQDTLEFWRTLKASHVCFTASGSRRFSLSMFCVIPVHLNLCTLKSPLMYFYQNFADLALWSLQRYARIVDVPVGL</sequence>
<feature type="transmembrane region" description="Helical" evidence="1">
    <location>
        <begin position="117"/>
        <end position="134"/>
    </location>
</feature>
<protein>
    <submittedName>
        <fullName evidence="3">7TM_GPCR_Srx domain-containing protein</fullName>
    </submittedName>
</protein>
<evidence type="ECO:0000313" key="3">
    <source>
        <dbReference type="WBParaSite" id="L893_g13671.t1"/>
    </source>
</evidence>
<keyword evidence="2" id="KW-1185">Reference proteome</keyword>
<organism evidence="2 3">
    <name type="scientific">Steinernema glaseri</name>
    <dbReference type="NCBI Taxonomy" id="37863"/>
    <lineage>
        <taxon>Eukaryota</taxon>
        <taxon>Metazoa</taxon>
        <taxon>Ecdysozoa</taxon>
        <taxon>Nematoda</taxon>
        <taxon>Chromadorea</taxon>
        <taxon>Rhabditida</taxon>
        <taxon>Tylenchina</taxon>
        <taxon>Panagrolaimomorpha</taxon>
        <taxon>Strongyloidoidea</taxon>
        <taxon>Steinernematidae</taxon>
        <taxon>Steinernema</taxon>
    </lineage>
</organism>
<accession>A0A1I7Y8C1</accession>
<dbReference type="Proteomes" id="UP000095287">
    <property type="component" value="Unplaced"/>
</dbReference>
<dbReference type="WBParaSite" id="L893_g13671.t1">
    <property type="protein sequence ID" value="L893_g13671.t1"/>
    <property type="gene ID" value="L893_g13671"/>
</dbReference>
<name>A0A1I7Y8C1_9BILA</name>
<keyword evidence="1" id="KW-0812">Transmembrane</keyword>